<dbReference type="Gene3D" id="1.20.120.1220">
    <property type="match status" value="1"/>
</dbReference>
<comment type="caution">
    <text evidence="4">The sequence shown here is derived from an EMBL/GenBank/DDBJ whole genome shotgun (WGS) entry which is preliminary data.</text>
</comment>
<protein>
    <submittedName>
        <fullName evidence="4">A24 family peptidase</fullName>
        <ecNumber evidence="4">3.4.23.-</ecNumber>
    </submittedName>
</protein>
<evidence type="ECO:0000256" key="1">
    <source>
        <dbReference type="ARBA" id="ARBA00005801"/>
    </source>
</evidence>
<dbReference type="EMBL" id="JAZHPZ010000006">
    <property type="protein sequence ID" value="MEF2967076.1"/>
    <property type="molecule type" value="Genomic_DNA"/>
</dbReference>
<dbReference type="InterPro" id="IPR000045">
    <property type="entry name" value="Prepilin_IV_endopep_pep"/>
</dbReference>
<feature type="transmembrane region" description="Helical" evidence="2">
    <location>
        <begin position="28"/>
        <end position="47"/>
    </location>
</feature>
<dbReference type="RefSeq" id="WP_331847293.1">
    <property type="nucleotide sequence ID" value="NZ_JAZHPZ010000006.1"/>
</dbReference>
<keyword evidence="2" id="KW-0812">Transmembrane</keyword>
<dbReference type="InterPro" id="IPR050882">
    <property type="entry name" value="Prepilin_peptidase/N-MTase"/>
</dbReference>
<dbReference type="Proteomes" id="UP001306950">
    <property type="component" value="Unassembled WGS sequence"/>
</dbReference>
<feature type="transmembrane region" description="Helical" evidence="2">
    <location>
        <begin position="93"/>
        <end position="117"/>
    </location>
</feature>
<dbReference type="GO" id="GO:0016787">
    <property type="term" value="F:hydrolase activity"/>
    <property type="evidence" value="ECO:0007669"/>
    <property type="project" value="UniProtKB-KW"/>
</dbReference>
<accession>A0ABU7VTM3</accession>
<organism evidence="4 5">
    <name type="scientific">Paenibacillus haidiansis</name>
    <dbReference type="NCBI Taxonomy" id="1574488"/>
    <lineage>
        <taxon>Bacteria</taxon>
        <taxon>Bacillati</taxon>
        <taxon>Bacillota</taxon>
        <taxon>Bacilli</taxon>
        <taxon>Bacillales</taxon>
        <taxon>Paenibacillaceae</taxon>
        <taxon>Paenibacillus</taxon>
    </lineage>
</organism>
<reference evidence="4 5" key="1">
    <citation type="submission" date="2024-02" db="EMBL/GenBank/DDBJ databases">
        <title>A nitrogen-fixing paenibacillus bacterium.</title>
        <authorList>
            <person name="Zhang W.L."/>
            <person name="Chen S.F."/>
        </authorList>
    </citation>
    <scope>NUCLEOTIDE SEQUENCE [LARGE SCALE GENOMIC DNA]</scope>
    <source>
        <strain evidence="4 5">M1</strain>
    </source>
</reference>
<keyword evidence="2" id="KW-0472">Membrane</keyword>
<feature type="domain" description="Prepilin type IV endopeptidase peptidase" evidence="3">
    <location>
        <begin position="11"/>
        <end position="112"/>
    </location>
</feature>
<feature type="transmembrane region" description="Helical" evidence="2">
    <location>
        <begin position="152"/>
        <end position="171"/>
    </location>
</feature>
<sequence length="172" mass="18552">MSWESLGYLGCFVMLAAAFMTDIRTMKIPNVITLSGLVAGLVWNLLYGGWMGGLFALKGIAAGFGVMLLLYFLGAVGGGDVKLFAAIGAWTGAVMTLYIMMYSIFAAGLIGILVLILRREIFSRLRGALRNVLGSYILKSWSPIRVGAKKQLQIPFMLAVLPGAILAVYYLS</sequence>
<evidence type="ECO:0000259" key="3">
    <source>
        <dbReference type="Pfam" id="PF01478"/>
    </source>
</evidence>
<name>A0ABU7VTM3_9BACL</name>
<dbReference type="Pfam" id="PF01478">
    <property type="entry name" value="Peptidase_A24"/>
    <property type="match status" value="1"/>
</dbReference>
<keyword evidence="5" id="KW-1185">Reference proteome</keyword>
<gene>
    <name evidence="4" type="ORF">V3851_14635</name>
</gene>
<evidence type="ECO:0000313" key="4">
    <source>
        <dbReference type="EMBL" id="MEF2967076.1"/>
    </source>
</evidence>
<keyword evidence="4" id="KW-0378">Hydrolase</keyword>
<proteinExistence type="inferred from homology"/>
<evidence type="ECO:0000313" key="5">
    <source>
        <dbReference type="Proteomes" id="UP001306950"/>
    </source>
</evidence>
<evidence type="ECO:0000256" key="2">
    <source>
        <dbReference type="SAM" id="Phobius"/>
    </source>
</evidence>
<dbReference type="PANTHER" id="PTHR30487">
    <property type="entry name" value="TYPE 4 PREPILIN-LIKE PROTEINS LEADER PEPTIDE-PROCESSING ENZYME"/>
    <property type="match status" value="1"/>
</dbReference>
<comment type="similarity">
    <text evidence="1">Belongs to the peptidase A24 family.</text>
</comment>
<dbReference type="PANTHER" id="PTHR30487:SF0">
    <property type="entry name" value="PREPILIN LEADER PEPTIDASE_N-METHYLTRANSFERASE-RELATED"/>
    <property type="match status" value="1"/>
</dbReference>
<feature type="transmembrane region" description="Helical" evidence="2">
    <location>
        <begin position="54"/>
        <end position="73"/>
    </location>
</feature>
<keyword evidence="2" id="KW-1133">Transmembrane helix</keyword>
<dbReference type="EC" id="3.4.23.-" evidence="4"/>